<dbReference type="GO" id="GO:0009244">
    <property type="term" value="P:lipopolysaccharide core region biosynthetic process"/>
    <property type="evidence" value="ECO:0007669"/>
    <property type="project" value="UniProtKB-UniRule"/>
</dbReference>
<evidence type="ECO:0000256" key="8">
    <source>
        <dbReference type="ARBA" id="ARBA00022741"/>
    </source>
</evidence>
<comment type="pathway">
    <text evidence="2 15">Bacterial outer membrane biogenesis; LPS core biosynthesis.</text>
</comment>
<evidence type="ECO:0000256" key="10">
    <source>
        <dbReference type="ARBA" id="ARBA00022840"/>
    </source>
</evidence>
<comment type="subcellular location">
    <subcellularLocation>
        <location evidence="1 15">Cell inner membrane</location>
        <topology evidence="1 15">Peripheral membrane protein</topology>
        <orientation evidence="1 15">Cytoplasmic side</orientation>
    </subcellularLocation>
</comment>
<name>A0A4U1B509_9GAMM</name>
<evidence type="ECO:0000256" key="9">
    <source>
        <dbReference type="ARBA" id="ARBA00022777"/>
    </source>
</evidence>
<dbReference type="InterPro" id="IPR022826">
    <property type="entry name" value="KDO_kinase"/>
</dbReference>
<protein>
    <recommendedName>
        <fullName evidence="13 15">3-deoxy-D-manno-octulosonic acid kinase</fullName>
        <shortName evidence="15">Kdo kinase</shortName>
        <ecNumber evidence="4 15">2.7.1.166</ecNumber>
    </recommendedName>
</protein>
<keyword evidence="9 15" id="KW-0418">Kinase</keyword>
<dbReference type="GO" id="GO:0005524">
    <property type="term" value="F:ATP binding"/>
    <property type="evidence" value="ECO:0007669"/>
    <property type="project" value="UniProtKB-UniRule"/>
</dbReference>
<evidence type="ECO:0000313" key="16">
    <source>
        <dbReference type="EMBL" id="TKB45454.1"/>
    </source>
</evidence>
<evidence type="ECO:0000256" key="12">
    <source>
        <dbReference type="ARBA" id="ARBA00023136"/>
    </source>
</evidence>
<gene>
    <name evidence="15" type="primary">kdkA</name>
    <name evidence="16" type="ORF">E8M12_08540</name>
</gene>
<evidence type="ECO:0000256" key="13">
    <source>
        <dbReference type="ARBA" id="ARBA00029511"/>
    </source>
</evidence>
<dbReference type="EC" id="2.7.1.166" evidence="4 15"/>
<sequence length="257" mass="29880">MKRVIILNLQRFVKQSALNLFQQGSITCVYHGHILEDFEPGMFAAAYWQKKQAVLGSATGRGTTYFVEHQGGQFVLRHYYRGGMVGKFINDRYFYTGMMNTRAVKEFQLLMHLRELKLPAPEPIGFAVHRHGLTYSADILTGLIHNARDLVGCLQEKPLTAEQWQNIGATIYEFHRYGIFHHDLNCHNIMLDNAGKVWLIDFDQGKVEAPLGSWCQQNLDRLLRSFRKELDRLHGFQWQESDWQALMSGYQRLETER</sequence>
<evidence type="ECO:0000256" key="3">
    <source>
        <dbReference type="ARBA" id="ARBA00010327"/>
    </source>
</evidence>
<evidence type="ECO:0000256" key="6">
    <source>
        <dbReference type="ARBA" id="ARBA00022519"/>
    </source>
</evidence>
<evidence type="ECO:0000256" key="11">
    <source>
        <dbReference type="ARBA" id="ARBA00022985"/>
    </source>
</evidence>
<comment type="caution">
    <text evidence="16">The sequence shown here is derived from an EMBL/GenBank/DDBJ whole genome shotgun (WGS) entry which is preliminary data.</text>
</comment>
<dbReference type="GO" id="GO:0016301">
    <property type="term" value="F:kinase activity"/>
    <property type="evidence" value="ECO:0007669"/>
    <property type="project" value="UniProtKB-KW"/>
</dbReference>
<dbReference type="InterPro" id="IPR011009">
    <property type="entry name" value="Kinase-like_dom_sf"/>
</dbReference>
<keyword evidence="8 15" id="KW-0547">Nucleotide-binding</keyword>
<evidence type="ECO:0000256" key="2">
    <source>
        <dbReference type="ARBA" id="ARBA00004713"/>
    </source>
</evidence>
<keyword evidence="17" id="KW-1185">Reference proteome</keyword>
<evidence type="ECO:0000256" key="15">
    <source>
        <dbReference type="HAMAP-Rule" id="MF_00521"/>
    </source>
</evidence>
<keyword evidence="5 15" id="KW-1003">Cell membrane</keyword>
<dbReference type="Proteomes" id="UP000307999">
    <property type="component" value="Unassembled WGS sequence"/>
</dbReference>
<dbReference type="Pfam" id="PF06293">
    <property type="entry name" value="Kdo"/>
    <property type="match status" value="1"/>
</dbReference>
<reference evidence="16 17" key="1">
    <citation type="submission" date="2019-04" db="EMBL/GenBank/DDBJ databases">
        <title>Thalassotalea guangxiensis sp. nov., isolated from sediment of the coastal wetland.</title>
        <authorList>
            <person name="Zheng S."/>
            <person name="Zhang D."/>
        </authorList>
    </citation>
    <scope>NUCLEOTIDE SEQUENCE [LARGE SCALE GENOMIC DNA]</scope>
    <source>
        <strain evidence="16 17">ZS-4</strain>
    </source>
</reference>
<proteinExistence type="inferred from homology"/>
<feature type="active site" evidence="15">
    <location>
        <position position="183"/>
    </location>
</feature>
<keyword evidence="6 15" id="KW-0997">Cell inner membrane</keyword>
<dbReference type="AlphaFoldDB" id="A0A4U1B509"/>
<comment type="similarity">
    <text evidence="3 15">Belongs to the protein kinase superfamily. KdkA/RfaP family.</text>
</comment>
<evidence type="ECO:0000256" key="4">
    <source>
        <dbReference type="ARBA" id="ARBA00011988"/>
    </source>
</evidence>
<dbReference type="Gene3D" id="1.10.510.10">
    <property type="entry name" value="Transferase(Phosphotransferase) domain 1"/>
    <property type="match status" value="1"/>
</dbReference>
<comment type="function">
    <text evidence="15">Catalyzes the ATP-dependent phosphorylation of the 3-deoxy-D-manno-octulosonic acid (Kdo) residue in Kdo-lipid IV(A) at the 4-OH position.</text>
</comment>
<evidence type="ECO:0000256" key="5">
    <source>
        <dbReference type="ARBA" id="ARBA00022475"/>
    </source>
</evidence>
<dbReference type="OrthoDB" id="6854449at2"/>
<dbReference type="GO" id="GO:0005886">
    <property type="term" value="C:plasma membrane"/>
    <property type="evidence" value="ECO:0007669"/>
    <property type="project" value="UniProtKB-SubCell"/>
</dbReference>
<keyword evidence="7 15" id="KW-0808">Transferase</keyword>
<dbReference type="GO" id="GO:0016773">
    <property type="term" value="F:phosphotransferase activity, alcohol group as acceptor"/>
    <property type="evidence" value="ECO:0007669"/>
    <property type="project" value="UniProtKB-UniRule"/>
</dbReference>
<dbReference type="UniPathway" id="UPA00958"/>
<evidence type="ECO:0000313" key="17">
    <source>
        <dbReference type="Proteomes" id="UP000307999"/>
    </source>
</evidence>
<keyword evidence="10 15" id="KW-0067">ATP-binding</keyword>
<accession>A0A4U1B509</accession>
<keyword evidence="11 15" id="KW-0448">Lipopolysaccharide biosynthesis</keyword>
<dbReference type="EMBL" id="SWDB01000020">
    <property type="protein sequence ID" value="TKB45454.1"/>
    <property type="molecule type" value="Genomic_DNA"/>
</dbReference>
<dbReference type="NCBIfam" id="NF002475">
    <property type="entry name" value="PRK01723.1"/>
    <property type="match status" value="1"/>
</dbReference>
<evidence type="ECO:0000256" key="7">
    <source>
        <dbReference type="ARBA" id="ARBA00022679"/>
    </source>
</evidence>
<dbReference type="HAMAP" id="MF_00521">
    <property type="entry name" value="KDO_kinase"/>
    <property type="match status" value="1"/>
</dbReference>
<organism evidence="16 17">
    <name type="scientific">Thalassotalea mangrovi</name>
    <dbReference type="NCBI Taxonomy" id="2572245"/>
    <lineage>
        <taxon>Bacteria</taxon>
        <taxon>Pseudomonadati</taxon>
        <taxon>Pseudomonadota</taxon>
        <taxon>Gammaproteobacteria</taxon>
        <taxon>Alteromonadales</taxon>
        <taxon>Colwelliaceae</taxon>
        <taxon>Thalassotalea</taxon>
    </lineage>
</organism>
<evidence type="ECO:0000256" key="1">
    <source>
        <dbReference type="ARBA" id="ARBA00004515"/>
    </source>
</evidence>
<keyword evidence="12 15" id="KW-0472">Membrane</keyword>
<comment type="catalytic activity">
    <reaction evidence="14 15">
        <text>an alpha-Kdo-(2-&gt;6)-lipid IVA + ATP = a 4-O-phospho-alpha-Kdo-(2-&gt;6)-lipid IVA + ADP + H(+)</text>
        <dbReference type="Rhea" id="RHEA:74271"/>
        <dbReference type="ChEBI" id="CHEBI:15378"/>
        <dbReference type="ChEBI" id="CHEBI:30616"/>
        <dbReference type="ChEBI" id="CHEBI:176428"/>
        <dbReference type="ChEBI" id="CHEBI:193140"/>
        <dbReference type="ChEBI" id="CHEBI:456216"/>
        <dbReference type="EC" id="2.7.1.166"/>
    </reaction>
</comment>
<dbReference type="SUPFAM" id="SSF56112">
    <property type="entry name" value="Protein kinase-like (PK-like)"/>
    <property type="match status" value="1"/>
</dbReference>
<evidence type="ECO:0000256" key="14">
    <source>
        <dbReference type="ARBA" id="ARBA00034417"/>
    </source>
</evidence>